<feature type="domain" description="SIS" evidence="2">
    <location>
        <begin position="117"/>
        <end position="274"/>
    </location>
</feature>
<dbReference type="Proteomes" id="UP000001549">
    <property type="component" value="Chromosome"/>
</dbReference>
<dbReference type="PROSITE" id="PS51464">
    <property type="entry name" value="SIS"/>
    <property type="match status" value="1"/>
</dbReference>
<dbReference type="InterPro" id="IPR050099">
    <property type="entry name" value="SIS_GmhA/DiaA_subfam"/>
</dbReference>
<gene>
    <name evidence="3" type="ordered locus">FsymDg_2476</name>
</gene>
<dbReference type="InterPro" id="IPR035461">
    <property type="entry name" value="GmhA/DiaA"/>
</dbReference>
<keyword evidence="4" id="KW-1185">Reference proteome</keyword>
<name>F8B252_9ACTN</name>
<dbReference type="Gene3D" id="3.40.50.10490">
    <property type="entry name" value="Glucose-6-phosphate isomerase like protein, domain 1"/>
    <property type="match status" value="1"/>
</dbReference>
<evidence type="ECO:0000313" key="3">
    <source>
        <dbReference type="EMBL" id="AEH09846.1"/>
    </source>
</evidence>
<dbReference type="InterPro" id="IPR046348">
    <property type="entry name" value="SIS_dom_sf"/>
</dbReference>
<evidence type="ECO:0000256" key="1">
    <source>
        <dbReference type="SAM" id="MobiDB-lite"/>
    </source>
</evidence>
<reference evidence="3 4" key="1">
    <citation type="submission" date="2011-05" db="EMBL/GenBank/DDBJ databases">
        <title>Complete sequence of chromosome of Frankia symbiont of Datisca glomerata.</title>
        <authorList>
            <consortium name="US DOE Joint Genome Institute"/>
            <person name="Lucas S."/>
            <person name="Han J."/>
            <person name="Lapidus A."/>
            <person name="Cheng J.-F."/>
            <person name="Goodwin L."/>
            <person name="Pitluck S."/>
            <person name="Peters L."/>
            <person name="Mikhailova N."/>
            <person name="Chertkov O."/>
            <person name="Teshima H."/>
            <person name="Han C."/>
            <person name="Tapia R."/>
            <person name="Land M."/>
            <person name="Hauser L."/>
            <person name="Kyrpides N."/>
            <person name="Ivanova N."/>
            <person name="Pagani I."/>
            <person name="Berry A."/>
            <person name="Pawlowski K."/>
            <person name="Persson T."/>
            <person name="Vanden Heuvel B."/>
            <person name="Benson D."/>
            <person name="Woyke T."/>
        </authorList>
    </citation>
    <scope>NUCLEOTIDE SEQUENCE [LARGE SCALE GENOMIC DNA]</scope>
    <source>
        <strain evidence="4">4085684</strain>
    </source>
</reference>
<evidence type="ECO:0000313" key="4">
    <source>
        <dbReference type="Proteomes" id="UP000001549"/>
    </source>
</evidence>
<feature type="compositionally biased region" description="Basic and acidic residues" evidence="1">
    <location>
        <begin position="47"/>
        <end position="72"/>
    </location>
</feature>
<proteinExistence type="predicted"/>
<dbReference type="AlphaFoldDB" id="F8B252"/>
<feature type="region of interest" description="Disordered" evidence="1">
    <location>
        <begin position="1"/>
        <end position="75"/>
    </location>
</feature>
<dbReference type="GO" id="GO:1901135">
    <property type="term" value="P:carbohydrate derivative metabolic process"/>
    <property type="evidence" value="ECO:0007669"/>
    <property type="project" value="InterPro"/>
</dbReference>
<protein>
    <recommendedName>
        <fullName evidence="2">SIS domain-containing protein</fullName>
    </recommendedName>
</protein>
<dbReference type="KEGG" id="fsy:FsymDg_2476"/>
<dbReference type="PANTHER" id="PTHR30390">
    <property type="entry name" value="SEDOHEPTULOSE 7-PHOSPHATE ISOMERASE / DNAA INITIATOR-ASSOCIATING FACTOR FOR REPLICATION INITIATION"/>
    <property type="match status" value="1"/>
</dbReference>
<dbReference type="STRING" id="656024.FsymDg_2476"/>
<dbReference type="RefSeq" id="WP_013873764.1">
    <property type="nucleotide sequence ID" value="NZ_CAAAGZ010000155.1"/>
</dbReference>
<dbReference type="eggNOG" id="COG0279">
    <property type="taxonomic scope" value="Bacteria"/>
</dbReference>
<dbReference type="SUPFAM" id="SSF53697">
    <property type="entry name" value="SIS domain"/>
    <property type="match status" value="1"/>
</dbReference>
<organism evidence="3 4">
    <name type="scientific">Candidatus Protofrankia datiscae</name>
    <dbReference type="NCBI Taxonomy" id="2716812"/>
    <lineage>
        <taxon>Bacteria</taxon>
        <taxon>Bacillati</taxon>
        <taxon>Actinomycetota</taxon>
        <taxon>Actinomycetes</taxon>
        <taxon>Frankiales</taxon>
        <taxon>Frankiaceae</taxon>
        <taxon>Protofrankia</taxon>
    </lineage>
</organism>
<dbReference type="Pfam" id="PF13580">
    <property type="entry name" value="SIS_2"/>
    <property type="match status" value="1"/>
</dbReference>
<evidence type="ECO:0000259" key="2">
    <source>
        <dbReference type="PROSITE" id="PS51464"/>
    </source>
</evidence>
<dbReference type="CDD" id="cd05006">
    <property type="entry name" value="SIS_GmhA"/>
    <property type="match status" value="1"/>
</dbReference>
<dbReference type="HOGENOM" id="CLU_965600_0_0_11"/>
<accession>F8B252</accession>
<dbReference type="InterPro" id="IPR001347">
    <property type="entry name" value="SIS_dom"/>
</dbReference>
<feature type="compositionally biased region" description="Basic and acidic residues" evidence="1">
    <location>
        <begin position="22"/>
        <end position="40"/>
    </location>
</feature>
<dbReference type="GO" id="GO:0097367">
    <property type="term" value="F:carbohydrate derivative binding"/>
    <property type="evidence" value="ECO:0007669"/>
    <property type="project" value="InterPro"/>
</dbReference>
<dbReference type="EMBL" id="CP002801">
    <property type="protein sequence ID" value="AEH09846.1"/>
    <property type="molecule type" value="Genomic_DNA"/>
</dbReference>
<sequence length="288" mass="30443">MATEHTAFLYPFLDPQEDNGDDRDSSPRAGADRDDRARRDGGHRRSGQRDDGQDTGGRDARGRKEGRGDTGGRGDTLGALLVELADSARAKARESVRLQRATLRECAGSIAATAAEMAHRFARGGRMYTFGNGGSATDAATLAELFSRPPHGRPLPAWSLAADQAVVTALGNDVGFERVFARQLIAHAGPNDIAVALSTSGDSSNLLAGLAEAGRRGALTVGFAGYDGGRFAADGVVDRCFVVHSQSVHRIQESHALLGHHLWAATQRRMADHPAAPPMSPMAGENAR</sequence>